<name>A0A9W6MVG2_9HYPH</name>
<dbReference type="PIRSF" id="PIRSF035865">
    <property type="entry name" value="UCP035865"/>
    <property type="match status" value="1"/>
</dbReference>
<accession>A0A9W6MVG2</accession>
<protein>
    <recommendedName>
        <fullName evidence="3">DUF2336 domain-containing protein</fullName>
    </recommendedName>
</protein>
<dbReference type="Pfam" id="PF10098">
    <property type="entry name" value="DUF2336"/>
    <property type="match status" value="1"/>
</dbReference>
<sequence>MIIQRYFEWAASASADLRAEAAGALARSYLHGDLEPEVRSGVADVLTRSLDDPALSVRCAIAEAFASSPEAPHAIVLSLAQDAADVAEPVLLRSPLLSDLELVDLAAQSAPRAQIAIARRAEVSAPLAAAISEVAGARACEALLKNSGARMTRSAAARIAARHGDDGAVRDALLAHDGVGVELRLILMRSVAAALSSFVAQCGWLGQDRARRTADEACDRGALAIAADADDAQGFVLTLAERGEFSPVFALRALLCGNVALFEAALAALSGQSSRRVAGFVRDFGGRGFEALYRQAGFPPSALPVFRAALEAGREVGFVGSTAGGLALSRRMVERALSACEGADIDAEPLRALLRRFAAEAAREDARRSFAEPRLTVAEAA</sequence>
<evidence type="ECO:0000313" key="1">
    <source>
        <dbReference type="EMBL" id="GLK67948.1"/>
    </source>
</evidence>
<dbReference type="Proteomes" id="UP001143372">
    <property type="component" value="Unassembled WGS sequence"/>
</dbReference>
<dbReference type="EMBL" id="BSFI01000007">
    <property type="protein sequence ID" value="GLK67948.1"/>
    <property type="molecule type" value="Genomic_DNA"/>
</dbReference>
<gene>
    <name evidence="1" type="ORF">GCM10008179_15860</name>
</gene>
<organism evidence="1 2">
    <name type="scientific">Hansschlegelia plantiphila</name>
    <dbReference type="NCBI Taxonomy" id="374655"/>
    <lineage>
        <taxon>Bacteria</taxon>
        <taxon>Pseudomonadati</taxon>
        <taxon>Pseudomonadota</taxon>
        <taxon>Alphaproteobacteria</taxon>
        <taxon>Hyphomicrobiales</taxon>
        <taxon>Methylopilaceae</taxon>
        <taxon>Hansschlegelia</taxon>
    </lineage>
</organism>
<dbReference type="AlphaFoldDB" id="A0A9W6MVG2"/>
<dbReference type="InterPro" id="IPR019285">
    <property type="entry name" value="DUF2336"/>
</dbReference>
<reference evidence="1" key="1">
    <citation type="journal article" date="2014" name="Int. J. Syst. Evol. Microbiol.">
        <title>Complete genome sequence of Corynebacterium casei LMG S-19264T (=DSM 44701T), isolated from a smear-ripened cheese.</title>
        <authorList>
            <consortium name="US DOE Joint Genome Institute (JGI-PGF)"/>
            <person name="Walter F."/>
            <person name="Albersmeier A."/>
            <person name="Kalinowski J."/>
            <person name="Ruckert C."/>
        </authorList>
    </citation>
    <scope>NUCLEOTIDE SEQUENCE</scope>
    <source>
        <strain evidence="1">VKM B-2347</strain>
    </source>
</reference>
<reference evidence="1" key="2">
    <citation type="submission" date="2023-01" db="EMBL/GenBank/DDBJ databases">
        <authorList>
            <person name="Sun Q."/>
            <person name="Evtushenko L."/>
        </authorList>
    </citation>
    <scope>NUCLEOTIDE SEQUENCE</scope>
    <source>
        <strain evidence="1">VKM B-2347</strain>
    </source>
</reference>
<evidence type="ECO:0008006" key="3">
    <source>
        <dbReference type="Google" id="ProtNLM"/>
    </source>
</evidence>
<proteinExistence type="predicted"/>
<keyword evidence="2" id="KW-1185">Reference proteome</keyword>
<dbReference type="InterPro" id="IPR014598">
    <property type="entry name" value="UCP035865"/>
</dbReference>
<comment type="caution">
    <text evidence="1">The sequence shown here is derived from an EMBL/GenBank/DDBJ whole genome shotgun (WGS) entry which is preliminary data.</text>
</comment>
<dbReference type="RefSeq" id="WP_271168187.1">
    <property type="nucleotide sequence ID" value="NZ_BSFI01000007.1"/>
</dbReference>
<evidence type="ECO:0000313" key="2">
    <source>
        <dbReference type="Proteomes" id="UP001143372"/>
    </source>
</evidence>